<evidence type="ECO:0000313" key="1">
    <source>
        <dbReference type="EMBL" id="NJJ04954.1"/>
    </source>
</evidence>
<dbReference type="EMBL" id="JAAUVV010000034">
    <property type="protein sequence ID" value="NJJ04954.1"/>
    <property type="molecule type" value="Genomic_DNA"/>
</dbReference>
<dbReference type="Pfam" id="PF10049">
    <property type="entry name" value="DUF2283"/>
    <property type="match status" value="1"/>
</dbReference>
<comment type="caution">
    <text evidence="1">The sequence shown here is derived from an EMBL/GenBank/DDBJ whole genome shotgun (WGS) entry which is preliminary data.</text>
</comment>
<dbReference type="InterPro" id="IPR019270">
    <property type="entry name" value="DUF2283"/>
</dbReference>
<proteinExistence type="predicted"/>
<gene>
    <name evidence="1" type="ORF">HC138_11470</name>
</gene>
<protein>
    <submittedName>
        <fullName evidence="1">DUF2283 domain-containing protein</fullName>
    </submittedName>
</protein>
<accession>A0AAP7CDH8</accession>
<reference evidence="1 2" key="1">
    <citation type="submission" date="2020-03" db="EMBL/GenBank/DDBJ databases">
        <title>Draft genome sequences of bacterial isolates from the female urobiome.</title>
        <authorList>
            <person name="Miller-Ensminger T."/>
            <person name="Wolfe A.J."/>
            <person name="Putonti C."/>
        </authorList>
    </citation>
    <scope>NUCLEOTIDE SEQUENCE [LARGE SCALE GENOMIC DNA]</scope>
    <source>
        <strain evidence="1 2">UMB8490</strain>
    </source>
</reference>
<dbReference type="AlphaFoldDB" id="A0AAP7CDH8"/>
<evidence type="ECO:0000313" key="2">
    <source>
        <dbReference type="Proteomes" id="UP000591626"/>
    </source>
</evidence>
<dbReference type="Proteomes" id="UP000591626">
    <property type="component" value="Unassembled WGS sequence"/>
</dbReference>
<name>A0AAP7CDH8_9CORY</name>
<organism evidence="1 2">
    <name type="scientific">Corynebacterium coyleae</name>
    <dbReference type="NCBI Taxonomy" id="53374"/>
    <lineage>
        <taxon>Bacteria</taxon>
        <taxon>Bacillati</taxon>
        <taxon>Actinomycetota</taxon>
        <taxon>Actinomycetes</taxon>
        <taxon>Mycobacteriales</taxon>
        <taxon>Corynebacteriaceae</taxon>
        <taxon>Corynebacterium</taxon>
    </lineage>
</organism>
<sequence>MNFDYDPEADAAYLAIARSDILPEKQISAITTEGMEGEIEIDIDKNGKVIGIEFVNASSILPLDFLKNQTGSNSPN</sequence>
<dbReference type="RefSeq" id="WP_070450128.1">
    <property type="nucleotide sequence ID" value="NZ_CP083648.1"/>
</dbReference>